<comment type="caution">
    <text evidence="10">The sequence shown here is derived from an EMBL/GenBank/DDBJ whole genome shotgun (WGS) entry which is preliminary data.</text>
</comment>
<keyword evidence="6" id="KW-0067">ATP-binding</keyword>
<keyword evidence="2" id="KW-0732">Signal</keyword>
<feature type="region of interest" description="Disordered" evidence="8">
    <location>
        <begin position="366"/>
        <end position="416"/>
    </location>
</feature>
<dbReference type="Pfam" id="PF00069">
    <property type="entry name" value="Pkinase"/>
    <property type="match status" value="1"/>
</dbReference>
<dbReference type="SUPFAM" id="SSF56112">
    <property type="entry name" value="Protein kinase-like (PK-like)"/>
    <property type="match status" value="1"/>
</dbReference>
<dbReference type="InterPro" id="IPR000408">
    <property type="entry name" value="Reg_chr_condens"/>
</dbReference>
<evidence type="ECO:0000256" key="4">
    <source>
        <dbReference type="ARBA" id="ARBA00022741"/>
    </source>
</evidence>
<dbReference type="PROSITE" id="PS00108">
    <property type="entry name" value="PROTEIN_KINASE_ST"/>
    <property type="match status" value="1"/>
</dbReference>
<evidence type="ECO:0000256" key="2">
    <source>
        <dbReference type="ARBA" id="ARBA00022729"/>
    </source>
</evidence>
<evidence type="ECO:0000256" key="3">
    <source>
        <dbReference type="ARBA" id="ARBA00022737"/>
    </source>
</evidence>
<protein>
    <submittedName>
        <fullName evidence="10">Protein kinase</fullName>
    </submittedName>
</protein>
<proteinExistence type="predicted"/>
<keyword evidence="3" id="KW-0677">Repeat</keyword>
<keyword evidence="7" id="KW-1015">Disulfide bond</keyword>
<dbReference type="RefSeq" id="WP_272089582.1">
    <property type="nucleotide sequence ID" value="NZ_JAQNDL010000003.1"/>
</dbReference>
<evidence type="ECO:0000256" key="5">
    <source>
        <dbReference type="ARBA" id="ARBA00022777"/>
    </source>
</evidence>
<dbReference type="NCBIfam" id="TIGR02232">
    <property type="entry name" value="myxo_disulf_rpt"/>
    <property type="match status" value="1"/>
</dbReference>
<dbReference type="PROSITE" id="PS50012">
    <property type="entry name" value="RCC1_3"/>
    <property type="match status" value="3"/>
</dbReference>
<dbReference type="PANTHER" id="PTHR43289">
    <property type="entry name" value="MITOGEN-ACTIVATED PROTEIN KINASE KINASE KINASE 20-RELATED"/>
    <property type="match status" value="1"/>
</dbReference>
<keyword evidence="1" id="KW-0808">Transferase</keyword>
<evidence type="ECO:0000313" key="11">
    <source>
        <dbReference type="Proteomes" id="UP001221686"/>
    </source>
</evidence>
<dbReference type="Pfam" id="PF00415">
    <property type="entry name" value="RCC1"/>
    <property type="match status" value="1"/>
</dbReference>
<keyword evidence="4" id="KW-0547">Nucleotide-binding</keyword>
<dbReference type="InterPro" id="IPR009091">
    <property type="entry name" value="RCC1/BLIP-II"/>
</dbReference>
<gene>
    <name evidence="10" type="ORF">POL25_29500</name>
</gene>
<evidence type="ECO:0000256" key="7">
    <source>
        <dbReference type="ARBA" id="ARBA00023157"/>
    </source>
</evidence>
<dbReference type="SMART" id="SM00220">
    <property type="entry name" value="S_TKc"/>
    <property type="match status" value="1"/>
</dbReference>
<evidence type="ECO:0000256" key="6">
    <source>
        <dbReference type="ARBA" id="ARBA00022840"/>
    </source>
</evidence>
<dbReference type="Gene3D" id="1.10.510.10">
    <property type="entry name" value="Transferase(Phosphotransferase) domain 1"/>
    <property type="match status" value="1"/>
</dbReference>
<dbReference type="PANTHER" id="PTHR43289:SF6">
    <property type="entry name" value="SERINE_THREONINE-PROTEIN KINASE NEKL-3"/>
    <property type="match status" value="1"/>
</dbReference>
<feature type="region of interest" description="Disordered" evidence="8">
    <location>
        <begin position="1"/>
        <end position="26"/>
    </location>
</feature>
<reference evidence="10 11" key="1">
    <citation type="submission" date="2022-11" db="EMBL/GenBank/DDBJ databases">
        <title>Minimal conservation of predation-associated metabolite biosynthetic gene clusters underscores biosynthetic potential of Myxococcota including descriptions for ten novel species: Archangium lansinium sp. nov., Myxococcus landrumus sp. nov., Nannocystis bai.</title>
        <authorList>
            <person name="Ahearne A."/>
            <person name="Stevens C."/>
            <person name="Dowd S."/>
        </authorList>
    </citation>
    <scope>NUCLEOTIDE SEQUENCE [LARGE SCALE GENOMIC DNA]</scope>
    <source>
        <strain evidence="10 11">BB15-2</strain>
    </source>
</reference>
<dbReference type="Gene3D" id="3.30.200.20">
    <property type="entry name" value="Phosphorylase Kinase, domain 1"/>
    <property type="match status" value="1"/>
</dbReference>
<dbReference type="PROSITE" id="PS50011">
    <property type="entry name" value="PROTEIN_KINASE_DOM"/>
    <property type="match status" value="1"/>
</dbReference>
<evidence type="ECO:0000256" key="8">
    <source>
        <dbReference type="SAM" id="MobiDB-lite"/>
    </source>
</evidence>
<dbReference type="Proteomes" id="UP001221686">
    <property type="component" value="Unassembled WGS sequence"/>
</dbReference>
<sequence length="879" mass="92949">MSITMRDPSTWPDAAGDSSAALPLRDAPDGTNIDGWCAELVARVRPGGFEPATASATATLAGRYRLLHRLGRGGVGEIWCAEHVALRKEVAVKLLRDELAADPLVRRRFLREGRLAAAVRHPGVVDILDVGETDDGCVYLVMERLVGRTLAEEVEWSGPLPWSRARPVLIQLAEALACAHERGVVHRDLKPSNVMLVGNREDGSDRCILIDFGMARGLVRADESTELTRTGVVLGSPAYMSPEQFRGEEADPRSDVYSLGCAAYFVLAGQRPFAGTTPAELMYQHLLAPLPRLHAPGLPASTAAALRRWLERACHKRPAQRFQSMAAMLAALQAIDGRSRWRGLPQLGSVALALGLGVATVAAAGGFDDPPRAEPSPPASATQDDASPAILPAPRCGDGRIDGGEQCDDGDATPADGCEVDCTTSEVVDLRAGPHYTCVLTRAGHVRCWGRQGAHLAQPDHVGHIGDDELPHAVPPIDLGPRRARQLELEFLASHACAVLDDDTARCWGSDDSEQLGLGPGVTHWGDARDEVPARLPPLALPPVRSIVANEANTCALAGAQPTRPGVFCWGSNSHGQLGRGDTEPRATPPAESIDLGGAVATQLSLGIANVCARLEGGAVRCWGGNRNLHLGTGWPVNRYAGDGVGDGARGRTPDTPELDVEGLEGFEVAAVRMNGGWACVLGTTGEVRCWGGNDDGALGERFDQIAGCDAGSHGVGCLVPRPARAVDLGDLGGARVVDLRMGRKRACVLDDAGRVRCWGWGKRGSLGYGPRLQQTTGHWSIGHHMTPAQAYAAMGNDGVVDVGDLDHDGQIDRVTQISLGYSHTCVRTIDGSVRCWGSNSEGQLGYGMTEDIGDDETPGEYYAAHGCGAVPVFAGRGC</sequence>
<dbReference type="InterPro" id="IPR011936">
    <property type="entry name" value="Myxo_disulph_rpt"/>
</dbReference>
<dbReference type="EMBL" id="JAQNDL010000003">
    <property type="protein sequence ID" value="MDC0721079.1"/>
    <property type="molecule type" value="Genomic_DNA"/>
</dbReference>
<evidence type="ECO:0000259" key="9">
    <source>
        <dbReference type="PROSITE" id="PS50011"/>
    </source>
</evidence>
<organism evidence="10 11">
    <name type="scientific">Nannocystis bainbridge</name>
    <dbReference type="NCBI Taxonomy" id="2995303"/>
    <lineage>
        <taxon>Bacteria</taxon>
        <taxon>Pseudomonadati</taxon>
        <taxon>Myxococcota</taxon>
        <taxon>Polyangia</taxon>
        <taxon>Nannocystales</taxon>
        <taxon>Nannocystaceae</taxon>
        <taxon>Nannocystis</taxon>
    </lineage>
</organism>
<dbReference type="InterPro" id="IPR008271">
    <property type="entry name" value="Ser/Thr_kinase_AS"/>
</dbReference>
<feature type="domain" description="Protein kinase" evidence="9">
    <location>
        <begin position="64"/>
        <end position="335"/>
    </location>
</feature>
<dbReference type="SUPFAM" id="SSF50985">
    <property type="entry name" value="RCC1/BLIP-II"/>
    <property type="match status" value="1"/>
</dbReference>
<dbReference type="InterPro" id="IPR011009">
    <property type="entry name" value="Kinase-like_dom_sf"/>
</dbReference>
<accession>A0ABT5E5D4</accession>
<keyword evidence="5 10" id="KW-0418">Kinase</keyword>
<dbReference type="Pfam" id="PF13540">
    <property type="entry name" value="RCC1_2"/>
    <property type="match status" value="1"/>
</dbReference>
<name>A0ABT5E5D4_9BACT</name>
<dbReference type="CDD" id="cd14014">
    <property type="entry name" value="STKc_PknB_like"/>
    <property type="match status" value="1"/>
</dbReference>
<evidence type="ECO:0000313" key="10">
    <source>
        <dbReference type="EMBL" id="MDC0721079.1"/>
    </source>
</evidence>
<dbReference type="GO" id="GO:0016301">
    <property type="term" value="F:kinase activity"/>
    <property type="evidence" value="ECO:0007669"/>
    <property type="project" value="UniProtKB-KW"/>
</dbReference>
<dbReference type="Gene3D" id="2.130.10.30">
    <property type="entry name" value="Regulator of chromosome condensation 1/beta-lactamase-inhibitor protein II"/>
    <property type="match status" value="2"/>
</dbReference>
<dbReference type="InterPro" id="IPR000719">
    <property type="entry name" value="Prot_kinase_dom"/>
</dbReference>
<evidence type="ECO:0000256" key="1">
    <source>
        <dbReference type="ARBA" id="ARBA00022679"/>
    </source>
</evidence>
<keyword evidence="11" id="KW-1185">Reference proteome</keyword>